<protein>
    <recommendedName>
        <fullName evidence="2">Succinate dehydrogenase subunit</fullName>
    </recommendedName>
</protein>
<proteinExistence type="predicted"/>
<organism evidence="1">
    <name type="scientific">Trypanosoma vivax (strain Y486)</name>
    <dbReference type="NCBI Taxonomy" id="1055687"/>
    <lineage>
        <taxon>Eukaryota</taxon>
        <taxon>Discoba</taxon>
        <taxon>Euglenozoa</taxon>
        <taxon>Kinetoplastea</taxon>
        <taxon>Metakinetoplastina</taxon>
        <taxon>Trypanosomatida</taxon>
        <taxon>Trypanosomatidae</taxon>
        <taxon>Trypanosoma</taxon>
        <taxon>Duttonella</taxon>
    </lineage>
</organism>
<name>G0TW11_TRYVY</name>
<gene>
    <name evidence="1" type="ORF">TVY486_0503280</name>
</gene>
<sequence length="339" mass="37884">MRRLPPLVAYTLRQPNLLVMTRLVASPVVLRNVPPAKTSSPLGVTVSKSEVSQAFQVPPELLEQSFRKAEILFTILDLARARFAPLIATVSAEDDLTRIRAEVRASKQPSGTVKLTEVSLAEPLVVSAAREKFQKTAWKNMRELLTFYEEVMLPARLVNELFETLQLTSFHIKDDLKRGLSAFKREHLEKQKAALSVVQERMEACQKFIKNIGATSFDTEIFNDIANILRICGENNPHAHRLSLQVLEDMSFVGIAANELTAKLLHAVVFNDGALDDSALLFSLLEHPERGEVSVSDGPIEQIADNVLQVISRRHHTPVDDGKLLRQTDTHPCLQRSAE</sequence>
<dbReference type="VEuPathDB" id="TriTrypDB:TvY486_0503280"/>
<evidence type="ECO:0000313" key="1">
    <source>
        <dbReference type="EMBL" id="CCC48127.1"/>
    </source>
</evidence>
<reference evidence="1" key="1">
    <citation type="journal article" date="2012" name="Proc. Natl. Acad. Sci. U.S.A.">
        <title>Antigenic diversity is generated by distinct evolutionary mechanisms in African trypanosome species.</title>
        <authorList>
            <person name="Jackson A.P."/>
            <person name="Berry A."/>
            <person name="Aslett M."/>
            <person name="Allison H.C."/>
            <person name="Burton P."/>
            <person name="Vavrova-Anderson J."/>
            <person name="Brown R."/>
            <person name="Browne H."/>
            <person name="Corton N."/>
            <person name="Hauser H."/>
            <person name="Gamble J."/>
            <person name="Gilderthorp R."/>
            <person name="Marcello L."/>
            <person name="McQuillan J."/>
            <person name="Otto T.D."/>
            <person name="Quail M.A."/>
            <person name="Sanders M.J."/>
            <person name="van Tonder A."/>
            <person name="Ginger M.L."/>
            <person name="Field M.C."/>
            <person name="Barry J.D."/>
            <person name="Hertz-Fowler C."/>
            <person name="Berriman M."/>
        </authorList>
    </citation>
    <scope>NUCLEOTIDE SEQUENCE</scope>
    <source>
        <strain evidence="1">Y486</strain>
    </source>
</reference>
<dbReference type="EMBL" id="HE573021">
    <property type="protein sequence ID" value="CCC48127.1"/>
    <property type="molecule type" value="Genomic_DNA"/>
</dbReference>
<dbReference type="AlphaFoldDB" id="G0TW11"/>
<accession>G0TW11</accession>
<evidence type="ECO:0008006" key="2">
    <source>
        <dbReference type="Google" id="ProtNLM"/>
    </source>
</evidence>